<dbReference type="InterPro" id="IPR002114">
    <property type="entry name" value="PTS_HPr_Ser_P_site"/>
</dbReference>
<comment type="similarity">
    <text evidence="2">Belongs to the HPr family.</text>
</comment>
<comment type="subcellular location">
    <subcellularLocation>
        <location evidence="1">Cytoplasm</location>
    </subcellularLocation>
</comment>
<reference evidence="6 7" key="1">
    <citation type="submission" date="2020-04" db="EMBL/GenBank/DDBJ databases">
        <authorList>
            <person name="De Canck E."/>
        </authorList>
    </citation>
    <scope>NUCLEOTIDE SEQUENCE [LARGE SCALE GENOMIC DNA]</scope>
    <source>
        <strain evidence="6 7">LMG 3458</strain>
    </source>
</reference>
<dbReference type="Pfam" id="PF00381">
    <property type="entry name" value="PTS-HPr"/>
    <property type="match status" value="1"/>
</dbReference>
<dbReference type="GO" id="GO:0005737">
    <property type="term" value="C:cytoplasm"/>
    <property type="evidence" value="ECO:0007669"/>
    <property type="project" value="UniProtKB-SubCell"/>
</dbReference>
<dbReference type="InterPro" id="IPR050399">
    <property type="entry name" value="HPr"/>
</dbReference>
<dbReference type="Gene3D" id="3.30.1340.10">
    <property type="entry name" value="HPr-like"/>
    <property type="match status" value="1"/>
</dbReference>
<dbReference type="PROSITE" id="PS00589">
    <property type="entry name" value="PTS_HPR_SER"/>
    <property type="match status" value="1"/>
</dbReference>
<sequence>MIFPMPNTDIVISNKLGLHARAAAKLTQLASKFSSEIFISRGAQRVNAKSIMGVMMLAAGLGVTVKLEASGNDADQALSEIETLFDSKFGEQE</sequence>
<accession>A0A6S7AW38</accession>
<evidence type="ECO:0000313" key="6">
    <source>
        <dbReference type="EMBL" id="CAB3686953.1"/>
    </source>
</evidence>
<organism evidence="6 7">
    <name type="scientific">Achromobacter deleyi</name>
    <dbReference type="NCBI Taxonomy" id="1353891"/>
    <lineage>
        <taxon>Bacteria</taxon>
        <taxon>Pseudomonadati</taxon>
        <taxon>Pseudomonadota</taxon>
        <taxon>Betaproteobacteria</taxon>
        <taxon>Burkholderiales</taxon>
        <taxon>Alcaligenaceae</taxon>
        <taxon>Achromobacter</taxon>
    </lineage>
</organism>
<dbReference type="PANTHER" id="PTHR33705">
    <property type="entry name" value="PHOSPHOCARRIER PROTEIN HPR"/>
    <property type="match status" value="1"/>
</dbReference>
<dbReference type="PROSITE" id="PS51350">
    <property type="entry name" value="PTS_HPR_DOM"/>
    <property type="match status" value="1"/>
</dbReference>
<evidence type="ECO:0000256" key="2">
    <source>
        <dbReference type="ARBA" id="ARBA00010736"/>
    </source>
</evidence>
<dbReference type="CDD" id="cd00367">
    <property type="entry name" value="PTS-HPr_like"/>
    <property type="match status" value="1"/>
</dbReference>
<keyword evidence="3" id="KW-0963">Cytoplasm</keyword>
<evidence type="ECO:0000259" key="5">
    <source>
        <dbReference type="PROSITE" id="PS51350"/>
    </source>
</evidence>
<name>A0A6S7AW38_9BURK</name>
<dbReference type="Proteomes" id="UP000494111">
    <property type="component" value="Unassembled WGS sequence"/>
</dbReference>
<proteinExistence type="inferred from homology"/>
<dbReference type="NCBIfam" id="TIGR01003">
    <property type="entry name" value="PTS_HPr_family"/>
    <property type="match status" value="1"/>
</dbReference>
<evidence type="ECO:0000256" key="1">
    <source>
        <dbReference type="ARBA" id="ARBA00004496"/>
    </source>
</evidence>
<feature type="domain" description="HPr" evidence="5">
    <location>
        <begin position="5"/>
        <end position="92"/>
    </location>
</feature>
<dbReference type="InterPro" id="IPR035895">
    <property type="entry name" value="HPr-like_sf"/>
</dbReference>
<gene>
    <name evidence="6" type="primary">ptsH</name>
    <name evidence="6" type="ORF">LMG3458_01924</name>
</gene>
<dbReference type="PANTHER" id="PTHR33705:SF2">
    <property type="entry name" value="PHOSPHOCARRIER PROTEIN NPR"/>
    <property type="match status" value="1"/>
</dbReference>
<dbReference type="InterPro" id="IPR001020">
    <property type="entry name" value="PTS_HPr_His_P_site"/>
</dbReference>
<dbReference type="GO" id="GO:0009401">
    <property type="term" value="P:phosphoenolpyruvate-dependent sugar phosphotransferase system"/>
    <property type="evidence" value="ECO:0007669"/>
    <property type="project" value="UniProtKB-KW"/>
</dbReference>
<protein>
    <submittedName>
        <fullName evidence="6">Phosphocarrier protein HPr</fullName>
    </submittedName>
</protein>
<evidence type="ECO:0000256" key="3">
    <source>
        <dbReference type="ARBA" id="ARBA00022490"/>
    </source>
</evidence>
<evidence type="ECO:0000256" key="4">
    <source>
        <dbReference type="ARBA" id="ARBA00022683"/>
    </source>
</evidence>
<keyword evidence="4" id="KW-0598">Phosphotransferase system</keyword>
<dbReference type="AlphaFoldDB" id="A0A6S7AW38"/>
<dbReference type="SUPFAM" id="SSF55594">
    <property type="entry name" value="HPr-like"/>
    <property type="match status" value="1"/>
</dbReference>
<evidence type="ECO:0000313" key="7">
    <source>
        <dbReference type="Proteomes" id="UP000494111"/>
    </source>
</evidence>
<dbReference type="EMBL" id="CADIJO010000005">
    <property type="protein sequence ID" value="CAB3686953.1"/>
    <property type="molecule type" value="Genomic_DNA"/>
</dbReference>
<dbReference type="PROSITE" id="PS00369">
    <property type="entry name" value="PTS_HPR_HIS"/>
    <property type="match status" value="1"/>
</dbReference>
<dbReference type="PRINTS" id="PR00107">
    <property type="entry name" value="PHOSPHOCPHPR"/>
</dbReference>
<dbReference type="InterPro" id="IPR000032">
    <property type="entry name" value="HPr-like"/>
</dbReference>